<organism evidence="3 4">
    <name type="scientific">Stomoxys calcitrans</name>
    <name type="common">Stable fly</name>
    <name type="synonym">Conops calcitrans</name>
    <dbReference type="NCBI Taxonomy" id="35570"/>
    <lineage>
        <taxon>Eukaryota</taxon>
        <taxon>Metazoa</taxon>
        <taxon>Ecdysozoa</taxon>
        <taxon>Arthropoda</taxon>
        <taxon>Hexapoda</taxon>
        <taxon>Insecta</taxon>
        <taxon>Pterygota</taxon>
        <taxon>Neoptera</taxon>
        <taxon>Endopterygota</taxon>
        <taxon>Diptera</taxon>
        <taxon>Brachycera</taxon>
        <taxon>Muscomorpha</taxon>
        <taxon>Muscoidea</taxon>
        <taxon>Muscidae</taxon>
        <taxon>Stomoxys</taxon>
    </lineage>
</organism>
<keyword evidence="1" id="KW-0812">Transmembrane</keyword>
<feature type="transmembrane region" description="Helical" evidence="1">
    <location>
        <begin position="433"/>
        <end position="452"/>
    </location>
</feature>
<feature type="transmembrane region" description="Helical" evidence="1">
    <location>
        <begin position="464"/>
        <end position="482"/>
    </location>
</feature>
<feature type="transmembrane region" description="Helical" evidence="1">
    <location>
        <begin position="372"/>
        <end position="393"/>
    </location>
</feature>
<keyword evidence="1" id="KW-1133">Transmembrane helix</keyword>
<accession>A0A1I8Q0X8</accession>
<dbReference type="AlphaFoldDB" id="A0A1I8Q0X8"/>
<name>A0A1I8Q0X8_STOCA</name>
<evidence type="ECO:0000313" key="3">
    <source>
        <dbReference type="EnsemblMetazoa" id="SCAU012878-PA"/>
    </source>
</evidence>
<feature type="transmembrane region" description="Helical" evidence="1">
    <location>
        <begin position="515"/>
        <end position="535"/>
    </location>
</feature>
<feature type="transmembrane region" description="Helical" evidence="1">
    <location>
        <begin position="202"/>
        <end position="226"/>
    </location>
</feature>
<feature type="transmembrane region" description="Helical" evidence="1">
    <location>
        <begin position="577"/>
        <end position="599"/>
    </location>
</feature>
<dbReference type="EnsemblMetazoa" id="SCAU012878-RA">
    <property type="protein sequence ID" value="SCAU012878-PA"/>
    <property type="gene ID" value="SCAU012878"/>
</dbReference>
<evidence type="ECO:0000256" key="1">
    <source>
        <dbReference type="SAM" id="Phobius"/>
    </source>
</evidence>
<dbReference type="Pfam" id="PF01757">
    <property type="entry name" value="Acyl_transf_3"/>
    <property type="match status" value="1"/>
</dbReference>
<protein>
    <recommendedName>
        <fullName evidence="2">Acyltransferase 3 domain-containing protein</fullName>
    </recommendedName>
</protein>
<keyword evidence="4" id="KW-1185">Reference proteome</keyword>
<dbReference type="VEuPathDB" id="VectorBase:SCAU012878"/>
<feature type="transmembrane region" description="Helical" evidence="1">
    <location>
        <begin position="284"/>
        <end position="303"/>
    </location>
</feature>
<keyword evidence="1" id="KW-0472">Membrane</keyword>
<feature type="domain" description="Acyltransferase 3" evidence="2">
    <location>
        <begin position="280"/>
        <end position="600"/>
    </location>
</feature>
<dbReference type="PANTHER" id="PTHR11161">
    <property type="entry name" value="O-ACYLTRANSFERASE"/>
    <property type="match status" value="1"/>
</dbReference>
<feature type="transmembrane region" description="Helical" evidence="1">
    <location>
        <begin position="323"/>
        <end position="343"/>
    </location>
</feature>
<sequence>MACCLQDENIFTCCFCCYSFWLCLLEQMYSSIWLFSLGAEFIQLHALGATYLQTPPLYTADNYHQCVVHQRATYCMVYVEIQPDNGSEIWQKIKGNHSSTKFSYRHDQVYRGICAINIKNHSSQTLNTSPTNAHSKNPHSDNVHMAKELWKISRRQKSIGLYEQQLHEHINEEMQMKYNLSAKTFVTYCENPKEPLNKEPSYYYAISLLIAIGILNILSTIFDAYFKMQYTKNRSNIEYGYYDVAHKFPVRKYLTTFSLYRNFRRLIAPNNSTLGKDLSFMDGFRSILSFVIVFEHMNLIQFLPLHNPHFLEKSITTSFALSMIHMVACIELFFVMSGLFLYLKFDQNGLITKQSSLKECFKVYGRMMASRYLRYMPSILLLILFSSSILLYLGNSPLWRHLVEPNVVMCQNKWWSNVFMVSNLKFNNYCWLHTWYIAADFQLYAIFLFILVLSAKYPQWKKYLYTLIGVLGILLPSAISYIKKLDSVVTMSFENYRHMYVKNAETGEHMYISSYANLNAFFVGIICGELYVKYLKHDKYKRLVGDFLKPLPPLGCICIAFIWYLGSKLILQEASIWTALFAILYKNVVVYIVVAIVILRKMCMGSGKLMYC</sequence>
<evidence type="ECO:0000313" key="4">
    <source>
        <dbReference type="Proteomes" id="UP000095300"/>
    </source>
</evidence>
<dbReference type="InterPro" id="IPR002656">
    <property type="entry name" value="Acyl_transf_3_dom"/>
</dbReference>
<dbReference type="PANTHER" id="PTHR11161:SF22">
    <property type="entry name" value="ACYLTRANSFERASE 3 DOMAIN-CONTAINING PROTEIN-RELATED"/>
    <property type="match status" value="1"/>
</dbReference>
<dbReference type="GO" id="GO:0016747">
    <property type="term" value="F:acyltransferase activity, transferring groups other than amino-acyl groups"/>
    <property type="evidence" value="ECO:0007669"/>
    <property type="project" value="InterPro"/>
</dbReference>
<feature type="transmembrane region" description="Helical" evidence="1">
    <location>
        <begin position="547"/>
        <end position="565"/>
    </location>
</feature>
<dbReference type="Proteomes" id="UP000095300">
    <property type="component" value="Unassembled WGS sequence"/>
</dbReference>
<proteinExistence type="predicted"/>
<evidence type="ECO:0000259" key="2">
    <source>
        <dbReference type="Pfam" id="PF01757"/>
    </source>
</evidence>
<reference evidence="3" key="1">
    <citation type="submission" date="2020-05" db="UniProtKB">
        <authorList>
            <consortium name="EnsemblMetazoa"/>
        </authorList>
    </citation>
    <scope>IDENTIFICATION</scope>
    <source>
        <strain evidence="3">USDA</strain>
    </source>
</reference>
<dbReference type="InterPro" id="IPR052728">
    <property type="entry name" value="O2_lipid_transport_reg"/>
</dbReference>
<dbReference type="OrthoDB" id="10265389at2759"/>
<gene>
    <name evidence="3" type="primary">106081051</name>
</gene>